<protein>
    <submittedName>
        <fullName evidence="3">Glycine/betaine ABC transporter substrate-binding protein</fullName>
    </submittedName>
</protein>
<evidence type="ECO:0000256" key="1">
    <source>
        <dbReference type="SAM" id="SignalP"/>
    </source>
</evidence>
<dbReference type="GO" id="GO:0043190">
    <property type="term" value="C:ATP-binding cassette (ABC) transporter complex"/>
    <property type="evidence" value="ECO:0007669"/>
    <property type="project" value="InterPro"/>
</dbReference>
<dbReference type="Pfam" id="PF04069">
    <property type="entry name" value="OpuAC"/>
    <property type="match status" value="1"/>
</dbReference>
<dbReference type="OrthoDB" id="9786266at2"/>
<dbReference type="Proteomes" id="UP000189339">
    <property type="component" value="Unassembled WGS sequence"/>
</dbReference>
<dbReference type="GO" id="GO:0022857">
    <property type="term" value="F:transmembrane transporter activity"/>
    <property type="evidence" value="ECO:0007669"/>
    <property type="project" value="InterPro"/>
</dbReference>
<dbReference type="InterPro" id="IPR007210">
    <property type="entry name" value="ABC_Gly_betaine_transp_sub-bd"/>
</dbReference>
<organism evidence="3 4">
    <name type="scientific">Marinobacter lutaoensis</name>
    <dbReference type="NCBI Taxonomy" id="135739"/>
    <lineage>
        <taxon>Bacteria</taxon>
        <taxon>Pseudomonadati</taxon>
        <taxon>Pseudomonadota</taxon>
        <taxon>Gammaproteobacteria</taxon>
        <taxon>Pseudomonadales</taxon>
        <taxon>Marinobacteraceae</taxon>
        <taxon>Marinobacter</taxon>
    </lineage>
</organism>
<evidence type="ECO:0000313" key="3">
    <source>
        <dbReference type="EMBL" id="ONF43469.1"/>
    </source>
</evidence>
<evidence type="ECO:0000313" key="4">
    <source>
        <dbReference type="Proteomes" id="UP000189339"/>
    </source>
</evidence>
<feature type="chain" id="PRO_5010690144" evidence="1">
    <location>
        <begin position="22"/>
        <end position="323"/>
    </location>
</feature>
<dbReference type="SUPFAM" id="SSF53850">
    <property type="entry name" value="Periplasmic binding protein-like II"/>
    <property type="match status" value="1"/>
</dbReference>
<dbReference type="RefSeq" id="WP_076724936.1">
    <property type="nucleotide sequence ID" value="NZ_MSCW01000007.1"/>
</dbReference>
<reference evidence="3 4" key="1">
    <citation type="submission" date="2016-12" db="EMBL/GenBank/DDBJ databases">
        <title>Marinobacter lutaoensis whole genome sequencing.</title>
        <authorList>
            <person name="Verma A."/>
            <person name="Krishnamurthi S."/>
        </authorList>
    </citation>
    <scope>NUCLEOTIDE SEQUENCE [LARGE SCALE GENOMIC DNA]</scope>
    <source>
        <strain evidence="3 4">T5054</strain>
    </source>
</reference>
<dbReference type="AlphaFoldDB" id="A0A1V2DSF9"/>
<feature type="domain" description="ABC-type glycine betaine transport system substrate-binding" evidence="2">
    <location>
        <begin position="26"/>
        <end position="299"/>
    </location>
</feature>
<proteinExistence type="predicted"/>
<dbReference type="STRING" id="135739.BTO32_12420"/>
<dbReference type="Gene3D" id="3.40.190.100">
    <property type="entry name" value="Glycine betaine-binding periplasmic protein, domain 2"/>
    <property type="match status" value="1"/>
</dbReference>
<name>A0A1V2DSF9_9GAMM</name>
<gene>
    <name evidence="3" type="ORF">BTO32_12420</name>
</gene>
<feature type="signal peptide" evidence="1">
    <location>
        <begin position="1"/>
        <end position="21"/>
    </location>
</feature>
<accession>A0A1V2DSF9</accession>
<keyword evidence="4" id="KW-1185">Reference proteome</keyword>
<comment type="caution">
    <text evidence="3">The sequence shown here is derived from an EMBL/GenBank/DDBJ whole genome shotgun (WGS) entry which is preliminary data.</text>
</comment>
<sequence>MKQFTRAALLCAAVLPGLAQADDCGEVSITEMNWASASVVTNVAKFIMEQGYGCTVSVVPSDTVPAITSVAENGEPDIVTELWLNSTGEVYERLEAEGKVVRAGKVLDPGGVEGWWIPTYLAEAHPELKTIDGILAHPELVGGRFNNCPDGWGCRIVNDNLVRALDLEGAGIEVFNHGSGETLASSMAAAVQNGEPWFGYYWGPTVPLGRFDMTRVDLGGYDKAAHEANQNPDNPNPKVSDFPAAPVLTSYTADFAEREPEVAEMLGKMTFRTDAMSSVLAWKAENNASAEEAAVYFLTHYKDTWSRWLNDAARTKLSALFSQ</sequence>
<dbReference type="CDD" id="cd13641">
    <property type="entry name" value="PBP2_HisX_like"/>
    <property type="match status" value="1"/>
</dbReference>
<dbReference type="EMBL" id="MSCW01000007">
    <property type="protein sequence ID" value="ONF43469.1"/>
    <property type="molecule type" value="Genomic_DNA"/>
</dbReference>
<keyword evidence="1" id="KW-0732">Signal</keyword>
<dbReference type="Gene3D" id="3.10.105.10">
    <property type="entry name" value="Dipeptide-binding Protein, Domain 3"/>
    <property type="match status" value="2"/>
</dbReference>
<evidence type="ECO:0000259" key="2">
    <source>
        <dbReference type="Pfam" id="PF04069"/>
    </source>
</evidence>